<reference evidence="4" key="1">
    <citation type="journal article" date="2019" name="Int. J. Syst. Evol. Microbiol.">
        <title>The Global Catalogue of Microorganisms (GCM) 10K type strain sequencing project: providing services to taxonomists for standard genome sequencing and annotation.</title>
        <authorList>
            <consortium name="The Broad Institute Genomics Platform"/>
            <consortium name="The Broad Institute Genome Sequencing Center for Infectious Disease"/>
            <person name="Wu L."/>
            <person name="Ma J."/>
        </authorList>
    </citation>
    <scope>NUCLEOTIDE SEQUENCE [LARGE SCALE GENOMIC DNA]</scope>
    <source>
        <strain evidence="4">KCTC 52094</strain>
    </source>
</reference>
<comment type="caution">
    <text evidence="3">The sequence shown here is derived from an EMBL/GenBank/DDBJ whole genome shotgun (WGS) entry which is preliminary data.</text>
</comment>
<dbReference type="EMBL" id="JBHRTN010000028">
    <property type="protein sequence ID" value="MFC3127524.1"/>
    <property type="molecule type" value="Genomic_DNA"/>
</dbReference>
<dbReference type="Gene3D" id="2.150.10.10">
    <property type="entry name" value="Serralysin-like metalloprotease, C-terminal"/>
    <property type="match status" value="2"/>
</dbReference>
<evidence type="ECO:0000313" key="3">
    <source>
        <dbReference type="EMBL" id="MFC3127524.1"/>
    </source>
</evidence>
<sequence length="478" mass="49111">MNWKKFSPDAIKEWLSPENDFTFLHLSRNGPVEKDLGAGRDTVLVYGEQAGQARVTFTSAEVGNGNARDSNTMANQDGGLAVRLQKEGSNGDLIGPVHRFDDEGITFKSLNPGVTFDVRDLVAGTERGDQFNVVSLGTEKSDHFDQSGSPLSSYINGGMSDDVITGGKSDDFLVGGAGNDTLKGGPGNDSLLGGAGDDVALFNVSRDGADIADLGPGGDVVSVGADAAGQVRLTFTSAEVGNGSANDGNALANQDGGLAVRLQAEGNNGELKGSVSRFDDEGITFEAAKKGLTFDVRDLVSGTERGDQFDVVRLGTSESDTIDVSALAKSYYINAGMGDDIITGGKGDDFLVGGAGNDLLNGGTGNDSLLGGVGADTFALSAPLGLTGSSDSIVDFSVGEDKIQLDISVYAGLPVGQLAEDAFAVSGTAGEDNARIIYDTDTGDLFFNGYGACGSETMVFATLTTKPADLSASDFFVA</sequence>
<dbReference type="Proteomes" id="UP001595593">
    <property type="component" value="Unassembled WGS sequence"/>
</dbReference>
<dbReference type="InterPro" id="IPR001343">
    <property type="entry name" value="Hemolysn_Ca-bd"/>
</dbReference>
<gene>
    <name evidence="3" type="ORF">ACFOD4_20875</name>
</gene>
<organism evidence="3 4">
    <name type="scientific">Teichococcus globiformis</name>
    <dbReference type="NCBI Taxonomy" id="2307229"/>
    <lineage>
        <taxon>Bacteria</taxon>
        <taxon>Pseudomonadati</taxon>
        <taxon>Pseudomonadota</taxon>
        <taxon>Alphaproteobacteria</taxon>
        <taxon>Acetobacterales</taxon>
        <taxon>Roseomonadaceae</taxon>
        <taxon>Roseomonas</taxon>
    </lineage>
</organism>
<protein>
    <recommendedName>
        <fullName evidence="5">Calcium-binding protein</fullName>
    </recommendedName>
</protein>
<keyword evidence="2" id="KW-0964">Secreted</keyword>
<dbReference type="SUPFAM" id="SSF51120">
    <property type="entry name" value="beta-Roll"/>
    <property type="match status" value="2"/>
</dbReference>
<name>A0ABV7G7N6_9PROT</name>
<dbReference type="PROSITE" id="PS00330">
    <property type="entry name" value="HEMOLYSIN_CALCIUM"/>
    <property type="match status" value="5"/>
</dbReference>
<dbReference type="InterPro" id="IPR011049">
    <property type="entry name" value="Serralysin-like_metalloprot_C"/>
</dbReference>
<accession>A0ABV7G7N6</accession>
<dbReference type="InterPro" id="IPR018511">
    <property type="entry name" value="Hemolysin-typ_Ca-bd_CS"/>
</dbReference>
<dbReference type="PANTHER" id="PTHR38340">
    <property type="entry name" value="S-LAYER PROTEIN"/>
    <property type="match status" value="1"/>
</dbReference>
<evidence type="ECO:0000256" key="2">
    <source>
        <dbReference type="ARBA" id="ARBA00022525"/>
    </source>
</evidence>
<dbReference type="PANTHER" id="PTHR38340:SF1">
    <property type="entry name" value="S-LAYER PROTEIN"/>
    <property type="match status" value="1"/>
</dbReference>
<evidence type="ECO:0008006" key="5">
    <source>
        <dbReference type="Google" id="ProtNLM"/>
    </source>
</evidence>
<evidence type="ECO:0000313" key="4">
    <source>
        <dbReference type="Proteomes" id="UP001595593"/>
    </source>
</evidence>
<dbReference type="PRINTS" id="PR00313">
    <property type="entry name" value="CABNDNGRPT"/>
</dbReference>
<dbReference type="RefSeq" id="WP_379599609.1">
    <property type="nucleotide sequence ID" value="NZ_JBHRTN010000028.1"/>
</dbReference>
<comment type="subcellular location">
    <subcellularLocation>
        <location evidence="1">Secreted</location>
    </subcellularLocation>
</comment>
<keyword evidence="4" id="KW-1185">Reference proteome</keyword>
<dbReference type="Pfam" id="PF00353">
    <property type="entry name" value="HemolysinCabind"/>
    <property type="match status" value="2"/>
</dbReference>
<proteinExistence type="predicted"/>
<evidence type="ECO:0000256" key="1">
    <source>
        <dbReference type="ARBA" id="ARBA00004613"/>
    </source>
</evidence>
<dbReference type="InterPro" id="IPR050557">
    <property type="entry name" value="RTX_toxin/Mannuronan_C5-epim"/>
</dbReference>